<sequence length="63" mass="6955">VAFQISFLPSVSQVSKTPLLTGETILSGKDTFTRASIKDVERGLSTRLSTDPYFDIRQATVTY</sequence>
<protein>
    <submittedName>
        <fullName evidence="1">Uncharacterized protein</fullName>
    </submittedName>
</protein>
<accession>A0A3B0THA5</accession>
<dbReference type="EMBL" id="UOEN01000400">
    <property type="protein sequence ID" value="VAW18041.1"/>
    <property type="molecule type" value="Genomic_DNA"/>
</dbReference>
<evidence type="ECO:0000313" key="1">
    <source>
        <dbReference type="EMBL" id="VAW18041.1"/>
    </source>
</evidence>
<reference evidence="1" key="1">
    <citation type="submission" date="2018-06" db="EMBL/GenBank/DDBJ databases">
        <authorList>
            <person name="Zhirakovskaya E."/>
        </authorList>
    </citation>
    <scope>NUCLEOTIDE SEQUENCE</scope>
</reference>
<feature type="non-terminal residue" evidence="1">
    <location>
        <position position="1"/>
    </location>
</feature>
<dbReference type="AlphaFoldDB" id="A0A3B0THA5"/>
<gene>
    <name evidence="1" type="ORF">MNBD_BACTEROID05-393</name>
</gene>
<organism evidence="1">
    <name type="scientific">hydrothermal vent metagenome</name>
    <dbReference type="NCBI Taxonomy" id="652676"/>
    <lineage>
        <taxon>unclassified sequences</taxon>
        <taxon>metagenomes</taxon>
        <taxon>ecological metagenomes</taxon>
    </lineage>
</organism>
<name>A0A3B0THA5_9ZZZZ</name>
<proteinExistence type="predicted"/>